<evidence type="ECO:0000313" key="3">
    <source>
        <dbReference type="EnsemblMetazoa" id="CLYHEMP014052.1"/>
    </source>
</evidence>
<feature type="region of interest" description="Disordered" evidence="1">
    <location>
        <begin position="253"/>
        <end position="281"/>
    </location>
</feature>
<keyword evidence="2" id="KW-0472">Membrane</keyword>
<keyword evidence="2" id="KW-1133">Transmembrane helix</keyword>
<feature type="transmembrane region" description="Helical" evidence="2">
    <location>
        <begin position="179"/>
        <end position="199"/>
    </location>
</feature>
<dbReference type="Proteomes" id="UP000594262">
    <property type="component" value="Unplaced"/>
</dbReference>
<protein>
    <recommendedName>
        <fullName evidence="5">MARVEL domain-containing protein</fullName>
    </recommendedName>
</protein>
<feature type="transmembrane region" description="Helical" evidence="2">
    <location>
        <begin position="110"/>
        <end position="133"/>
    </location>
</feature>
<proteinExistence type="predicted"/>
<organism evidence="3 4">
    <name type="scientific">Clytia hemisphaerica</name>
    <dbReference type="NCBI Taxonomy" id="252671"/>
    <lineage>
        <taxon>Eukaryota</taxon>
        <taxon>Metazoa</taxon>
        <taxon>Cnidaria</taxon>
        <taxon>Hydrozoa</taxon>
        <taxon>Hydroidolina</taxon>
        <taxon>Leptothecata</taxon>
        <taxon>Obeliida</taxon>
        <taxon>Clytiidae</taxon>
        <taxon>Clytia</taxon>
    </lineage>
</organism>
<reference evidence="3" key="1">
    <citation type="submission" date="2021-01" db="UniProtKB">
        <authorList>
            <consortium name="EnsemblMetazoa"/>
        </authorList>
    </citation>
    <scope>IDENTIFICATION</scope>
</reference>
<evidence type="ECO:0000313" key="4">
    <source>
        <dbReference type="Proteomes" id="UP000594262"/>
    </source>
</evidence>
<evidence type="ECO:0000256" key="1">
    <source>
        <dbReference type="SAM" id="MobiDB-lite"/>
    </source>
</evidence>
<evidence type="ECO:0008006" key="5">
    <source>
        <dbReference type="Google" id="ProtNLM"/>
    </source>
</evidence>
<feature type="region of interest" description="Disordered" evidence="1">
    <location>
        <begin position="24"/>
        <end position="55"/>
    </location>
</feature>
<dbReference type="OrthoDB" id="5971585at2759"/>
<evidence type="ECO:0000256" key="2">
    <source>
        <dbReference type="SAM" id="Phobius"/>
    </source>
</evidence>
<keyword evidence="4" id="KW-1185">Reference proteome</keyword>
<name>A0A7M5WW54_9CNID</name>
<dbReference type="EnsemblMetazoa" id="CLYHEMT014052.1">
    <property type="protein sequence ID" value="CLYHEMP014052.1"/>
    <property type="gene ID" value="CLYHEMG014052"/>
</dbReference>
<accession>A0A7M5WW54</accession>
<sequence>MIVVKDVAELTWKLATKTKEKIKTSQSEQRKIQRKPIMMDDSSDDERESLAGERSHDPSTVFATMIKFDFNYITKTWIGRVKLAQLICCILAGCILPTTIAFYFTRFSFYTFVIWTCFMYIFIDLLIHVTSIAKLAPDFCRTTDIMMYPLFIGALTLLLSASLVASVTDIHHGSRATRIGFSAFFGLILMALFLFEAFLQYRRARNNGVEPPLFSFSLPGRRAPTTDIDAENGNIPAGRNIVISRPTSLRAVEEQPPPYSKGMEGADKGGVAVPLGSYGGQ</sequence>
<keyword evidence="2" id="KW-0812">Transmembrane</keyword>
<dbReference type="AlphaFoldDB" id="A0A7M5WW54"/>
<feature type="transmembrane region" description="Helical" evidence="2">
    <location>
        <begin position="145"/>
        <end position="167"/>
    </location>
</feature>
<feature type="transmembrane region" description="Helical" evidence="2">
    <location>
        <begin position="83"/>
        <end position="104"/>
    </location>
</feature>